<gene>
    <name evidence="2" type="ORF">EV191_1011117</name>
</gene>
<evidence type="ECO:0000256" key="1">
    <source>
        <dbReference type="SAM" id="Phobius"/>
    </source>
</evidence>
<proteinExistence type="predicted"/>
<dbReference type="EMBL" id="SLXQ01000001">
    <property type="protein sequence ID" value="TCP57165.1"/>
    <property type="molecule type" value="Genomic_DNA"/>
</dbReference>
<protein>
    <recommendedName>
        <fullName evidence="4">DUF983 domain-containing protein</fullName>
    </recommendedName>
</protein>
<sequence>MNRAVTGADGREWNVRGQMEWAEPVTANDFEHDLAARYTPGVFMLCLIVLLGVVLLLWTPGGVQVPAWVFWGLLLLVLFFPLRWAWRRPWTVVAETEGDSGELPAERWVGTVRGLFYVRGEMSRIARSIEKHSLPDFEGPLQPVD</sequence>
<dbReference type="RefSeq" id="WP_132875675.1">
    <property type="nucleotide sequence ID" value="NZ_SLXQ01000001.1"/>
</dbReference>
<evidence type="ECO:0008006" key="4">
    <source>
        <dbReference type="Google" id="ProtNLM"/>
    </source>
</evidence>
<keyword evidence="1" id="KW-0812">Transmembrane</keyword>
<comment type="caution">
    <text evidence="2">The sequence shown here is derived from an EMBL/GenBank/DDBJ whole genome shotgun (WGS) entry which is preliminary data.</text>
</comment>
<reference evidence="2 3" key="1">
    <citation type="submission" date="2019-03" db="EMBL/GenBank/DDBJ databases">
        <title>Genomic Encyclopedia of Type Strains, Phase IV (KMG-IV): sequencing the most valuable type-strain genomes for metagenomic binning, comparative biology and taxonomic classification.</title>
        <authorList>
            <person name="Goeker M."/>
        </authorList>
    </citation>
    <scope>NUCLEOTIDE SEQUENCE [LARGE SCALE GENOMIC DNA]</scope>
    <source>
        <strain evidence="2 3">DSM 45765</strain>
    </source>
</reference>
<feature type="transmembrane region" description="Helical" evidence="1">
    <location>
        <begin position="65"/>
        <end position="82"/>
    </location>
</feature>
<organism evidence="2 3">
    <name type="scientific">Tamaricihabitans halophyticus</name>
    <dbReference type="NCBI Taxonomy" id="1262583"/>
    <lineage>
        <taxon>Bacteria</taxon>
        <taxon>Bacillati</taxon>
        <taxon>Actinomycetota</taxon>
        <taxon>Actinomycetes</taxon>
        <taxon>Pseudonocardiales</taxon>
        <taxon>Pseudonocardiaceae</taxon>
        <taxon>Tamaricihabitans</taxon>
    </lineage>
</organism>
<keyword evidence="1" id="KW-0472">Membrane</keyword>
<dbReference type="OrthoDB" id="3573515at2"/>
<keyword evidence="3" id="KW-1185">Reference proteome</keyword>
<name>A0A4R2RCL1_9PSEU</name>
<evidence type="ECO:0000313" key="3">
    <source>
        <dbReference type="Proteomes" id="UP000294911"/>
    </source>
</evidence>
<feature type="transmembrane region" description="Helical" evidence="1">
    <location>
        <begin position="42"/>
        <end position="59"/>
    </location>
</feature>
<evidence type="ECO:0000313" key="2">
    <source>
        <dbReference type="EMBL" id="TCP57165.1"/>
    </source>
</evidence>
<dbReference type="AlphaFoldDB" id="A0A4R2RCL1"/>
<keyword evidence="1" id="KW-1133">Transmembrane helix</keyword>
<accession>A0A4R2RCL1</accession>
<dbReference type="Proteomes" id="UP000294911">
    <property type="component" value="Unassembled WGS sequence"/>
</dbReference>